<gene>
    <name evidence="4" type="ordered locus">Oweho_2480</name>
</gene>
<feature type="signal peptide" evidence="2">
    <location>
        <begin position="1"/>
        <end position="22"/>
    </location>
</feature>
<dbReference type="PATRIC" id="fig|926562.3.peg.2496"/>
<dbReference type="GO" id="GO:0016209">
    <property type="term" value="F:antioxidant activity"/>
    <property type="evidence" value="ECO:0007669"/>
    <property type="project" value="InterPro"/>
</dbReference>
<evidence type="ECO:0000256" key="1">
    <source>
        <dbReference type="SAM" id="MobiDB-lite"/>
    </source>
</evidence>
<sequence length="263" mass="28802">MKRLSVLVAALAFGLASCNNQAEQNTASQEKNKPAEGRHHEGHPPKDGDHKGPHGHGGEKGHPPHGERKGPPRGGSPEQTKTLEEIGGYKMGEVATDFSLKNVDGKMVSLADFKDAKGYIVTFTCNECPFAKMYEDRLIELHNTYAPQGYPVIAINPNSPENEMEGYKVMQNRAKEKGFPFPYLVDEGQKIYPQYGAVRTPHVFLLDANRTVQYIGTIDNNAKSPEDVTVKYVEDAIAALQKGEKPNPNFTKAIGCPVKASKA</sequence>
<dbReference type="eggNOG" id="COG1225">
    <property type="taxonomic scope" value="Bacteria"/>
</dbReference>
<evidence type="ECO:0000313" key="4">
    <source>
        <dbReference type="EMBL" id="AEV33450.1"/>
    </source>
</evidence>
<name>G8R7R9_OWEHD</name>
<dbReference type="InterPro" id="IPR036249">
    <property type="entry name" value="Thioredoxin-like_sf"/>
</dbReference>
<dbReference type="RefSeq" id="WP_014202799.1">
    <property type="nucleotide sequence ID" value="NC_016599.1"/>
</dbReference>
<reference evidence="4 5" key="1">
    <citation type="journal article" date="2012" name="Stand. Genomic Sci.">
        <title>Genome sequence of the orange-pigmented seawater bacterium Owenweeksia hongkongensis type strain (UST20020801(T)).</title>
        <authorList>
            <person name="Riedel T."/>
            <person name="Held B."/>
            <person name="Nolan M."/>
            <person name="Lucas S."/>
            <person name="Lapidus A."/>
            <person name="Tice H."/>
            <person name="Del Rio T.G."/>
            <person name="Cheng J.F."/>
            <person name="Han C."/>
            <person name="Tapia R."/>
            <person name="Goodwin L.A."/>
            <person name="Pitluck S."/>
            <person name="Liolios K."/>
            <person name="Mavromatis K."/>
            <person name="Pagani I."/>
            <person name="Ivanova N."/>
            <person name="Mikhailova N."/>
            <person name="Pati A."/>
            <person name="Chen A."/>
            <person name="Palaniappan K."/>
            <person name="Rohde M."/>
            <person name="Tindall B.J."/>
            <person name="Detter J.C."/>
            <person name="Goker M."/>
            <person name="Woyke T."/>
            <person name="Bristow J."/>
            <person name="Eisen J.A."/>
            <person name="Markowitz V."/>
            <person name="Hugenholtz P."/>
            <person name="Klenk H.P."/>
            <person name="Kyrpides N.C."/>
        </authorList>
    </citation>
    <scope>NUCLEOTIDE SEQUENCE</scope>
    <source>
        <strain evidence="5">DSM 17368 / JCM 12287 / NRRL B-23963</strain>
    </source>
</reference>
<dbReference type="PROSITE" id="PS51352">
    <property type="entry name" value="THIOREDOXIN_2"/>
    <property type="match status" value="1"/>
</dbReference>
<dbReference type="InterPro" id="IPR000866">
    <property type="entry name" value="AhpC/TSA"/>
</dbReference>
<proteinExistence type="predicted"/>
<dbReference type="InterPro" id="IPR013766">
    <property type="entry name" value="Thioredoxin_domain"/>
</dbReference>
<dbReference type="PANTHER" id="PTHR43640">
    <property type="entry name" value="OS07G0260300 PROTEIN"/>
    <property type="match status" value="1"/>
</dbReference>
<dbReference type="CDD" id="cd02969">
    <property type="entry name" value="PRX_like1"/>
    <property type="match status" value="1"/>
</dbReference>
<keyword evidence="5" id="KW-1185">Reference proteome</keyword>
<dbReference type="Gene3D" id="3.40.30.10">
    <property type="entry name" value="Glutaredoxin"/>
    <property type="match status" value="1"/>
</dbReference>
<dbReference type="Proteomes" id="UP000005631">
    <property type="component" value="Chromosome"/>
</dbReference>
<protein>
    <submittedName>
        <fullName evidence="4">Peroxiredoxin</fullName>
    </submittedName>
</protein>
<dbReference type="STRING" id="926562.Oweho_2480"/>
<evidence type="ECO:0000313" key="5">
    <source>
        <dbReference type="Proteomes" id="UP000005631"/>
    </source>
</evidence>
<feature type="chain" id="PRO_5003515635" evidence="2">
    <location>
        <begin position="23"/>
        <end position="263"/>
    </location>
</feature>
<dbReference type="InterPro" id="IPR047262">
    <property type="entry name" value="PRX-like1"/>
</dbReference>
<feature type="domain" description="Thioredoxin" evidence="3">
    <location>
        <begin position="89"/>
        <end position="242"/>
    </location>
</feature>
<dbReference type="KEGG" id="oho:Oweho_2480"/>
<feature type="region of interest" description="Disordered" evidence="1">
    <location>
        <begin position="17"/>
        <end position="80"/>
    </location>
</feature>
<dbReference type="PROSITE" id="PS51257">
    <property type="entry name" value="PROKAR_LIPOPROTEIN"/>
    <property type="match status" value="1"/>
</dbReference>
<feature type="compositionally biased region" description="Polar residues" evidence="1">
    <location>
        <begin position="17"/>
        <end position="29"/>
    </location>
</feature>
<organism evidence="4 5">
    <name type="scientific">Owenweeksia hongkongensis (strain DSM 17368 / CIP 108786 / JCM 12287 / NRRL B-23963 / UST20020801)</name>
    <dbReference type="NCBI Taxonomy" id="926562"/>
    <lineage>
        <taxon>Bacteria</taxon>
        <taxon>Pseudomonadati</taxon>
        <taxon>Bacteroidota</taxon>
        <taxon>Flavobacteriia</taxon>
        <taxon>Flavobacteriales</taxon>
        <taxon>Owenweeksiaceae</taxon>
        <taxon>Owenweeksia</taxon>
    </lineage>
</organism>
<dbReference type="GO" id="GO:0016491">
    <property type="term" value="F:oxidoreductase activity"/>
    <property type="evidence" value="ECO:0007669"/>
    <property type="project" value="InterPro"/>
</dbReference>
<dbReference type="PANTHER" id="PTHR43640:SF1">
    <property type="entry name" value="THIOREDOXIN-DEPENDENT PEROXIREDOXIN"/>
    <property type="match status" value="1"/>
</dbReference>
<feature type="compositionally biased region" description="Basic and acidic residues" evidence="1">
    <location>
        <begin position="30"/>
        <end position="70"/>
    </location>
</feature>
<keyword evidence="2" id="KW-0732">Signal</keyword>
<dbReference type="Pfam" id="PF00578">
    <property type="entry name" value="AhpC-TSA"/>
    <property type="match status" value="1"/>
</dbReference>
<dbReference type="SUPFAM" id="SSF52833">
    <property type="entry name" value="Thioredoxin-like"/>
    <property type="match status" value="1"/>
</dbReference>
<evidence type="ECO:0000259" key="3">
    <source>
        <dbReference type="PROSITE" id="PS51352"/>
    </source>
</evidence>
<dbReference type="EMBL" id="CP003156">
    <property type="protein sequence ID" value="AEV33450.1"/>
    <property type="molecule type" value="Genomic_DNA"/>
</dbReference>
<evidence type="ECO:0000256" key="2">
    <source>
        <dbReference type="SAM" id="SignalP"/>
    </source>
</evidence>
<accession>G8R7R9</accession>
<dbReference type="HOGENOM" id="CLU_076204_2_0_10"/>
<dbReference type="AlphaFoldDB" id="G8R7R9"/>